<sequence>MKKAIVVILVVAGLVLLGLFLGGFFGNSQEKAESERKQANPIFHTVKEGGVCRDAQGDCEGGLTCVAGVCAKP</sequence>
<name>A0A2M7W2R0_9BACT</name>
<evidence type="ECO:0000313" key="2">
    <source>
        <dbReference type="Proteomes" id="UP000228952"/>
    </source>
</evidence>
<dbReference type="Proteomes" id="UP000228952">
    <property type="component" value="Unassembled WGS sequence"/>
</dbReference>
<gene>
    <name evidence="1" type="ORF">COX64_01230</name>
</gene>
<evidence type="ECO:0000313" key="1">
    <source>
        <dbReference type="EMBL" id="PJA15071.1"/>
    </source>
</evidence>
<organism evidence="1 2">
    <name type="scientific">Candidatus Dojkabacteria bacterium CG_4_10_14_0_2_um_filter_Dojkabacteria_WS6_41_15</name>
    <dbReference type="NCBI Taxonomy" id="2014249"/>
    <lineage>
        <taxon>Bacteria</taxon>
        <taxon>Candidatus Dojkabacteria</taxon>
    </lineage>
</organism>
<dbReference type="EMBL" id="PFQB01000027">
    <property type="protein sequence ID" value="PJA15071.1"/>
    <property type="molecule type" value="Genomic_DNA"/>
</dbReference>
<dbReference type="AlphaFoldDB" id="A0A2M7W2R0"/>
<comment type="caution">
    <text evidence="1">The sequence shown here is derived from an EMBL/GenBank/DDBJ whole genome shotgun (WGS) entry which is preliminary data.</text>
</comment>
<proteinExistence type="predicted"/>
<reference evidence="2" key="1">
    <citation type="submission" date="2017-09" db="EMBL/GenBank/DDBJ databases">
        <title>Depth-based differentiation of microbial function through sediment-hosted aquifers and enrichment of novel symbionts in the deep terrestrial subsurface.</title>
        <authorList>
            <person name="Probst A.J."/>
            <person name="Ladd B."/>
            <person name="Jarett J.K."/>
            <person name="Geller-Mcgrath D.E."/>
            <person name="Sieber C.M.K."/>
            <person name="Emerson J.B."/>
            <person name="Anantharaman K."/>
            <person name="Thomas B.C."/>
            <person name="Malmstrom R."/>
            <person name="Stieglmeier M."/>
            <person name="Klingl A."/>
            <person name="Woyke T."/>
            <person name="Ryan C.M."/>
            <person name="Banfield J.F."/>
        </authorList>
    </citation>
    <scope>NUCLEOTIDE SEQUENCE [LARGE SCALE GENOMIC DNA]</scope>
</reference>
<accession>A0A2M7W2R0</accession>
<protein>
    <submittedName>
        <fullName evidence="1">Uncharacterized protein</fullName>
    </submittedName>
</protein>